<evidence type="ECO:0000313" key="3">
    <source>
        <dbReference type="EMBL" id="SIO47117.1"/>
    </source>
</evidence>
<organism evidence="3 4">
    <name type="scientific">Paraburkholderia phenazinium</name>
    <dbReference type="NCBI Taxonomy" id="60549"/>
    <lineage>
        <taxon>Bacteria</taxon>
        <taxon>Pseudomonadati</taxon>
        <taxon>Pseudomonadota</taxon>
        <taxon>Betaproteobacteria</taxon>
        <taxon>Burkholderiales</taxon>
        <taxon>Burkholderiaceae</taxon>
        <taxon>Paraburkholderia</taxon>
    </lineage>
</organism>
<evidence type="ECO:0008006" key="5">
    <source>
        <dbReference type="Google" id="ProtNLM"/>
    </source>
</evidence>
<dbReference type="AlphaFoldDB" id="A0A1N6JSJ4"/>
<sequence length="220" mass="23305">MLRRWMQPAVVAASLGTLAVASCAADSAPLQPPIVYVADFDLDVANVKPDSGPGSRLRRFGSALPSGPLRSSKDPQTHAKEIVAEMAENLTDDLNKAGIDARRMSPGAALPATGWQVRGVFLSVDDGNRLRRAMVGFGAGQTDFQVAVSLDDLSTPTLPPLYESTEQGSSKDKPGAVIKLNPYVIAAKFVMAGQDEKSTIKNTAQQISDSVVEKLKAKAQ</sequence>
<gene>
    <name evidence="3" type="ORF">SAMN05444168_4897</name>
</gene>
<feature type="signal peptide" evidence="2">
    <location>
        <begin position="1"/>
        <end position="24"/>
    </location>
</feature>
<dbReference type="Pfam" id="PF14366">
    <property type="entry name" value="DUF4410"/>
    <property type="match status" value="1"/>
</dbReference>
<dbReference type="RefSeq" id="WP_074266946.1">
    <property type="nucleotide sequence ID" value="NZ_FSRM01000002.1"/>
</dbReference>
<name>A0A1N6JSJ4_9BURK</name>
<evidence type="ECO:0000313" key="4">
    <source>
        <dbReference type="Proteomes" id="UP000184693"/>
    </source>
</evidence>
<feature type="region of interest" description="Disordered" evidence="1">
    <location>
        <begin position="48"/>
        <end position="77"/>
    </location>
</feature>
<dbReference type="PROSITE" id="PS51257">
    <property type="entry name" value="PROKAR_LIPOPROTEIN"/>
    <property type="match status" value="1"/>
</dbReference>
<evidence type="ECO:0000256" key="2">
    <source>
        <dbReference type="SAM" id="SignalP"/>
    </source>
</evidence>
<reference evidence="3 4" key="1">
    <citation type="submission" date="2016-11" db="EMBL/GenBank/DDBJ databases">
        <authorList>
            <person name="Jaros S."/>
            <person name="Januszkiewicz K."/>
            <person name="Wedrychowicz H."/>
        </authorList>
    </citation>
    <scope>NUCLEOTIDE SEQUENCE [LARGE SCALE GENOMIC DNA]</scope>
    <source>
        <strain evidence="3 4">GAS86</strain>
    </source>
</reference>
<accession>A0A1N6JSJ4</accession>
<dbReference type="InterPro" id="IPR025522">
    <property type="entry name" value="DUF4410"/>
</dbReference>
<keyword evidence="2" id="KW-0732">Signal</keyword>
<dbReference type="Proteomes" id="UP000184693">
    <property type="component" value="Unassembled WGS sequence"/>
</dbReference>
<proteinExistence type="predicted"/>
<feature type="chain" id="PRO_5013360292" description="DUF4410 domain-containing protein" evidence="2">
    <location>
        <begin position="25"/>
        <end position="220"/>
    </location>
</feature>
<dbReference type="OrthoDB" id="8996932at2"/>
<evidence type="ECO:0000256" key="1">
    <source>
        <dbReference type="SAM" id="MobiDB-lite"/>
    </source>
</evidence>
<protein>
    <recommendedName>
        <fullName evidence="5">DUF4410 domain-containing protein</fullName>
    </recommendedName>
</protein>
<dbReference type="EMBL" id="FSRM01000002">
    <property type="protein sequence ID" value="SIO47117.1"/>
    <property type="molecule type" value="Genomic_DNA"/>
</dbReference>